<proteinExistence type="predicted"/>
<protein>
    <recommendedName>
        <fullName evidence="3">Sugar ABC transporter permease</fullName>
    </recommendedName>
</protein>
<evidence type="ECO:0000313" key="2">
    <source>
        <dbReference type="Proteomes" id="UP000015530"/>
    </source>
</evidence>
<reference evidence="2" key="1">
    <citation type="journal article" date="2013" name="Mol. Plant Microbe Interact.">
        <title>Global aspects of pacC regulation of pathogenicity genes in Colletotrichum gloeosporioides as revealed by transcriptome analysis.</title>
        <authorList>
            <person name="Alkan N."/>
            <person name="Meng X."/>
            <person name="Friedlander G."/>
            <person name="Reuveni E."/>
            <person name="Sukno S."/>
            <person name="Sherman A."/>
            <person name="Thon M."/>
            <person name="Fluhr R."/>
            <person name="Prusky D."/>
        </authorList>
    </citation>
    <scope>NUCLEOTIDE SEQUENCE [LARGE SCALE GENOMIC DNA]</scope>
    <source>
        <strain evidence="2">Cg-14</strain>
    </source>
</reference>
<dbReference type="EMBL" id="AMYD01002809">
    <property type="protein sequence ID" value="EQB47830.1"/>
    <property type="molecule type" value="Genomic_DNA"/>
</dbReference>
<dbReference type="AlphaFoldDB" id="T0LI39"/>
<dbReference type="HOGENOM" id="CLU_3335525_0_0_1"/>
<evidence type="ECO:0008006" key="3">
    <source>
        <dbReference type="Google" id="ProtNLM"/>
    </source>
</evidence>
<gene>
    <name evidence="1" type="ORF">CGLO_12995</name>
</gene>
<evidence type="ECO:0000313" key="1">
    <source>
        <dbReference type="EMBL" id="EQB47830.1"/>
    </source>
</evidence>
<comment type="caution">
    <text evidence="1">The sequence shown here is derived from an EMBL/GenBank/DDBJ whole genome shotgun (WGS) entry which is preliminary data.</text>
</comment>
<sequence length="38" mass="4232">MAVIVVATIPVLLVYPFIQKHFNKGALLGSRNFVSLFK</sequence>
<accession>T0LI39</accession>
<dbReference type="Proteomes" id="UP000015530">
    <property type="component" value="Unassembled WGS sequence"/>
</dbReference>
<organism evidence="1 2">
    <name type="scientific">Colletotrichum gloeosporioides (strain Cg-14)</name>
    <name type="common">Anthracnose fungus</name>
    <name type="synonym">Glomerella cingulata</name>
    <dbReference type="NCBI Taxonomy" id="1237896"/>
    <lineage>
        <taxon>Eukaryota</taxon>
        <taxon>Fungi</taxon>
        <taxon>Dikarya</taxon>
        <taxon>Ascomycota</taxon>
        <taxon>Pezizomycotina</taxon>
        <taxon>Sordariomycetes</taxon>
        <taxon>Hypocreomycetidae</taxon>
        <taxon>Glomerellales</taxon>
        <taxon>Glomerellaceae</taxon>
        <taxon>Colletotrichum</taxon>
        <taxon>Colletotrichum gloeosporioides species complex</taxon>
    </lineage>
</organism>
<name>T0LI39_COLGC</name>